<feature type="transmembrane region" description="Helical" evidence="1">
    <location>
        <begin position="6"/>
        <end position="24"/>
    </location>
</feature>
<feature type="transmembrane region" description="Helical" evidence="1">
    <location>
        <begin position="126"/>
        <end position="146"/>
    </location>
</feature>
<comment type="caution">
    <text evidence="2">The sequence shown here is derived from an EMBL/GenBank/DDBJ whole genome shotgun (WGS) entry which is preliminary data.</text>
</comment>
<feature type="transmembrane region" description="Helical" evidence="1">
    <location>
        <begin position="31"/>
        <end position="52"/>
    </location>
</feature>
<accession>A0A5S4ZVE2</accession>
<organism evidence="2 3">
    <name type="scientific">Desulfallas thermosapovorans DSM 6562</name>
    <dbReference type="NCBI Taxonomy" id="1121431"/>
    <lineage>
        <taxon>Bacteria</taxon>
        <taxon>Bacillati</taxon>
        <taxon>Bacillota</taxon>
        <taxon>Clostridia</taxon>
        <taxon>Eubacteriales</taxon>
        <taxon>Desulfallaceae</taxon>
        <taxon>Desulfallas</taxon>
    </lineage>
</organism>
<keyword evidence="1" id="KW-0812">Transmembrane</keyword>
<feature type="transmembrane region" description="Helical" evidence="1">
    <location>
        <begin position="96"/>
        <end position="120"/>
    </location>
</feature>
<dbReference type="AlphaFoldDB" id="A0A5S4ZVE2"/>
<reference evidence="2 3" key="1">
    <citation type="submission" date="2019-07" db="EMBL/GenBank/DDBJ databases">
        <title>Genomic Encyclopedia of Type Strains, Phase I: the one thousand microbial genomes (KMG-I) project.</title>
        <authorList>
            <person name="Kyrpides N."/>
        </authorList>
    </citation>
    <scope>NUCLEOTIDE SEQUENCE [LARGE SCALE GENOMIC DNA]</scope>
    <source>
        <strain evidence="2 3">DSM 6562</strain>
    </source>
</reference>
<proteinExistence type="predicted"/>
<keyword evidence="1" id="KW-1133">Transmembrane helix</keyword>
<protein>
    <submittedName>
        <fullName evidence="2">Uncharacterized protein</fullName>
    </submittedName>
</protein>
<gene>
    <name evidence="2" type="ORF">LX24_00702</name>
</gene>
<dbReference type="RefSeq" id="WP_166510758.1">
    <property type="nucleotide sequence ID" value="NZ_VNHM01000003.1"/>
</dbReference>
<dbReference type="Proteomes" id="UP000323166">
    <property type="component" value="Unassembled WGS sequence"/>
</dbReference>
<evidence type="ECO:0000256" key="1">
    <source>
        <dbReference type="SAM" id="Phobius"/>
    </source>
</evidence>
<dbReference type="EMBL" id="VNHM01000003">
    <property type="protein sequence ID" value="TYO96892.1"/>
    <property type="molecule type" value="Genomic_DNA"/>
</dbReference>
<keyword evidence="1" id="KW-0472">Membrane</keyword>
<sequence>MFGKSILFFYKAILFGIAAYAIIPRHMFKKYLLYGFIFGAIVDLIVVFALHFLDLARYYNMGPFGIYGVITIWSPIAWMFAFMLFFYFLPARTAFLIPYVAGFSIFAYMVGLVLTGLGLFEYIGSYKYYAPIVFSAWFSLATYVYIKIGNIKLRPLK</sequence>
<keyword evidence="3" id="KW-1185">Reference proteome</keyword>
<feature type="transmembrane region" description="Helical" evidence="1">
    <location>
        <begin position="64"/>
        <end position="89"/>
    </location>
</feature>
<evidence type="ECO:0000313" key="3">
    <source>
        <dbReference type="Proteomes" id="UP000323166"/>
    </source>
</evidence>
<evidence type="ECO:0000313" key="2">
    <source>
        <dbReference type="EMBL" id="TYO96892.1"/>
    </source>
</evidence>
<name>A0A5S4ZVE2_9FIRM</name>